<feature type="region of interest" description="Disordered" evidence="1">
    <location>
        <begin position="352"/>
        <end position="385"/>
    </location>
</feature>
<dbReference type="InterPro" id="IPR038588">
    <property type="entry name" value="XS_domain_sf"/>
</dbReference>
<dbReference type="InterPro" id="IPR005380">
    <property type="entry name" value="XS_domain"/>
</dbReference>
<evidence type="ECO:0000259" key="2">
    <source>
        <dbReference type="Pfam" id="PF03468"/>
    </source>
</evidence>
<keyword evidence="4" id="KW-1185">Reference proteome</keyword>
<gene>
    <name evidence="3" type="ORF">MKW98_031160</name>
</gene>
<feature type="domain" description="XS" evidence="2">
    <location>
        <begin position="849"/>
        <end position="977"/>
    </location>
</feature>
<dbReference type="EMBL" id="JAJJMB010008256">
    <property type="protein sequence ID" value="KAI3924909.1"/>
    <property type="molecule type" value="Genomic_DNA"/>
</dbReference>
<feature type="compositionally biased region" description="Basic and acidic residues" evidence="1">
    <location>
        <begin position="693"/>
        <end position="703"/>
    </location>
</feature>
<proteinExistence type="predicted"/>
<feature type="compositionally biased region" description="Basic and acidic residues" evidence="1">
    <location>
        <begin position="41"/>
        <end position="69"/>
    </location>
</feature>
<evidence type="ECO:0000256" key="1">
    <source>
        <dbReference type="SAM" id="MobiDB-lite"/>
    </source>
</evidence>
<organism evidence="3 4">
    <name type="scientific">Papaver atlanticum</name>
    <dbReference type="NCBI Taxonomy" id="357466"/>
    <lineage>
        <taxon>Eukaryota</taxon>
        <taxon>Viridiplantae</taxon>
        <taxon>Streptophyta</taxon>
        <taxon>Embryophyta</taxon>
        <taxon>Tracheophyta</taxon>
        <taxon>Spermatophyta</taxon>
        <taxon>Magnoliopsida</taxon>
        <taxon>Ranunculales</taxon>
        <taxon>Papaveraceae</taxon>
        <taxon>Papaveroideae</taxon>
        <taxon>Papaver</taxon>
    </lineage>
</organism>
<evidence type="ECO:0000313" key="4">
    <source>
        <dbReference type="Proteomes" id="UP001202328"/>
    </source>
</evidence>
<dbReference type="PANTHER" id="PTHR46619">
    <property type="entry name" value="RNA RECOGNITION MOTIF XS DOMAIN PROTEIN-RELATED"/>
    <property type="match status" value="1"/>
</dbReference>
<name>A0AAD4XMR9_9MAGN</name>
<feature type="compositionally biased region" description="Basic and acidic residues" evidence="1">
    <location>
        <begin position="7"/>
        <end position="29"/>
    </location>
</feature>
<dbReference type="Pfam" id="PF03468">
    <property type="entry name" value="XS"/>
    <property type="match status" value="1"/>
</dbReference>
<dbReference type="GO" id="GO:0031047">
    <property type="term" value="P:regulatory ncRNA-mediated gene silencing"/>
    <property type="evidence" value="ECO:0007669"/>
    <property type="project" value="InterPro"/>
</dbReference>
<dbReference type="Proteomes" id="UP001202328">
    <property type="component" value="Unassembled WGS sequence"/>
</dbReference>
<dbReference type="PANTHER" id="PTHR46619:SF2">
    <property type="entry name" value="XS DOMAIN PROTEIN"/>
    <property type="match status" value="1"/>
</dbReference>
<evidence type="ECO:0000313" key="3">
    <source>
        <dbReference type="EMBL" id="KAI3924909.1"/>
    </source>
</evidence>
<sequence>MRSRKMTYRDRSPLGRRRDNNDRQRPDHYHTRRGVADDQDEPRYDDRSPVPRREVRRLSSEDRFNDRSPRPRPVRRLGSPPESGRIVFRGGRSNSPPPQNDINRGGYLRRFDGDKEDDETVGSRGCVRQQQQPWNRSELDAKVSQRGGLSMEYRHVNDEVNRGSLKQVGESENSMLRFRHEKEYQGIGSSSFDGGKSMLVPKPMYFEDGTVQTFFALPPEGSKNRDFLASSSGMTNVGLHKDEELRYRDQIHSMKMPMRETFGEAKSIYDEQHYSVQMHPSRLQTRESYDEELKPVLYTRDAAYPVVPVSQSKTFSTSSLSFGKEDGVGSRLPVEGYGKGVGNFVDSLGRGANITASHSDPTRDEKDPAYYQRGVRSPLRHEHQDYYHPELGRRKIIDSGYSGDELYRKMPSATQGDYRNRELLKPSYMDPDPVDEFYREMPPTTQRDYHNRELSRPSYVDLDFGRSHRNTRESDLLDHYTVRGEPVSDYNNIKRAPLVPMQDRDFLGSGSSHLEIGTRISGGRKITSLEQDYAFEREAISRSYRERLIEKATPEFESDIHDINLSPRRRLRVEELDNYDSSERMLQRDYIMEEEMSRRYPGSTLSSGRIISRRIQEPTSSDIRGDGANPGRLSLSERLNFDRHQYRKGGKPFKRLTRIGASSSDRFSDHAQQRTGGHVSIKKRLRSGPFNSHHLDERMDSHKGLKSRRRTLNNPFDSPGASNGDAVEDALTLKSDVPEDSEEFKLLVQRAFLRFSKQLNENPSQRKRYLEQGKCRVLCSVCGSLSKEFPDTQSLVRHAFTSLKVGLRADHLGLHKALCVLMGWKSSEVPDGRWSLQVLPEAQALSLKEDLVLWPPQVIIHNSSILNENPDERKVIKIEEMEGILKDMGYGDGKTKVCRGKPANQSIMVVIFNSTFSGLQEAQRLHNYYADKKRGREDFLRINSKSGEKSEEAHGELAKNVGHDVLYGYIGTAEDLDKLDFGSKSKCIVKSKKDIQAIAGAPLETD</sequence>
<feature type="region of interest" description="Disordered" evidence="1">
    <location>
        <begin position="661"/>
        <end position="725"/>
    </location>
</feature>
<reference evidence="3" key="1">
    <citation type="submission" date="2022-04" db="EMBL/GenBank/DDBJ databases">
        <title>A functionally conserved STORR gene fusion in Papaver species that diverged 16.8 million years ago.</title>
        <authorList>
            <person name="Catania T."/>
        </authorList>
    </citation>
    <scope>NUCLEOTIDE SEQUENCE</scope>
    <source>
        <strain evidence="3">S-188037</strain>
    </source>
</reference>
<comment type="caution">
    <text evidence="3">The sequence shown here is derived from an EMBL/GenBank/DDBJ whole genome shotgun (WGS) entry which is preliminary data.</text>
</comment>
<dbReference type="Gene3D" id="3.30.70.2890">
    <property type="entry name" value="XS domain"/>
    <property type="match status" value="1"/>
</dbReference>
<accession>A0AAD4XMR9</accession>
<feature type="region of interest" description="Disordered" evidence="1">
    <location>
        <begin position="1"/>
        <end position="137"/>
    </location>
</feature>
<protein>
    <recommendedName>
        <fullName evidence="2">XS domain-containing protein</fullName>
    </recommendedName>
</protein>
<dbReference type="AlphaFoldDB" id="A0AAD4XMR9"/>